<keyword evidence="1" id="KW-0472">Membrane</keyword>
<accession>A0ABD0TQ82</accession>
<evidence type="ECO:0000313" key="3">
    <source>
        <dbReference type="Proteomes" id="UP001549921"/>
    </source>
</evidence>
<keyword evidence="1" id="KW-0812">Transmembrane</keyword>
<feature type="non-terminal residue" evidence="2">
    <location>
        <position position="155"/>
    </location>
</feature>
<evidence type="ECO:0000256" key="1">
    <source>
        <dbReference type="SAM" id="Phobius"/>
    </source>
</evidence>
<gene>
    <name evidence="2" type="ORF">ABMA28_007296</name>
</gene>
<dbReference type="EMBL" id="JBEDNZ010000002">
    <property type="protein sequence ID" value="KAL0851505.1"/>
    <property type="molecule type" value="Genomic_DNA"/>
</dbReference>
<comment type="caution">
    <text evidence="2">The sequence shown here is derived from an EMBL/GenBank/DDBJ whole genome shotgun (WGS) entry which is preliminary data.</text>
</comment>
<keyword evidence="1" id="KW-1133">Transmembrane helix</keyword>
<evidence type="ECO:0000313" key="2">
    <source>
        <dbReference type="EMBL" id="KAL0851505.1"/>
    </source>
</evidence>
<feature type="transmembrane region" description="Helical" evidence="1">
    <location>
        <begin position="21"/>
        <end position="42"/>
    </location>
</feature>
<feature type="transmembrane region" description="Helical" evidence="1">
    <location>
        <begin position="62"/>
        <end position="82"/>
    </location>
</feature>
<sequence length="155" mass="17804">MSILIEDSEEVCSHCVQVRRTFILTAISAVLPILVFAALLLLVSSNKLDSPFEGSTSAIVEFTFTLLYLQLFVATSVLITSFVKKRQPILKYHFWYLVFHVCIIWMVFCSCFALTYVNEAYVLTGLVVAGVLMYYGFIYHHLRTKKYPWTALRRA</sequence>
<name>A0ABD0TQ82_LOXSC</name>
<organism evidence="2 3">
    <name type="scientific">Loxostege sticticalis</name>
    <name type="common">Beet webworm moth</name>
    <dbReference type="NCBI Taxonomy" id="481309"/>
    <lineage>
        <taxon>Eukaryota</taxon>
        <taxon>Metazoa</taxon>
        <taxon>Ecdysozoa</taxon>
        <taxon>Arthropoda</taxon>
        <taxon>Hexapoda</taxon>
        <taxon>Insecta</taxon>
        <taxon>Pterygota</taxon>
        <taxon>Neoptera</taxon>
        <taxon>Endopterygota</taxon>
        <taxon>Lepidoptera</taxon>
        <taxon>Glossata</taxon>
        <taxon>Ditrysia</taxon>
        <taxon>Pyraloidea</taxon>
        <taxon>Crambidae</taxon>
        <taxon>Pyraustinae</taxon>
        <taxon>Loxostege</taxon>
    </lineage>
</organism>
<proteinExistence type="predicted"/>
<feature type="transmembrane region" description="Helical" evidence="1">
    <location>
        <begin position="94"/>
        <end position="115"/>
    </location>
</feature>
<dbReference type="Proteomes" id="UP001549921">
    <property type="component" value="Unassembled WGS sequence"/>
</dbReference>
<feature type="transmembrane region" description="Helical" evidence="1">
    <location>
        <begin position="121"/>
        <end position="139"/>
    </location>
</feature>
<protein>
    <submittedName>
        <fullName evidence="2">Uncharacterized protein</fullName>
    </submittedName>
</protein>
<dbReference type="AlphaFoldDB" id="A0ABD0TQ82"/>
<reference evidence="2 3" key="1">
    <citation type="submission" date="2024-06" db="EMBL/GenBank/DDBJ databases">
        <title>A chromosome-level genome assembly of beet webworm, Loxostege sticticalis.</title>
        <authorList>
            <person name="Zhang Y."/>
        </authorList>
    </citation>
    <scope>NUCLEOTIDE SEQUENCE [LARGE SCALE GENOMIC DNA]</scope>
    <source>
        <strain evidence="2">AQ028</strain>
        <tissue evidence="2">Male pupae</tissue>
    </source>
</reference>